<dbReference type="GO" id="GO:0046930">
    <property type="term" value="C:pore complex"/>
    <property type="evidence" value="ECO:0007669"/>
    <property type="project" value="UniProtKB-KW"/>
</dbReference>
<evidence type="ECO:0000256" key="11">
    <source>
        <dbReference type="SAM" id="SignalP"/>
    </source>
</evidence>
<dbReference type="AlphaFoldDB" id="A0A4P8J6W7"/>
<comment type="subcellular location">
    <subcellularLocation>
        <location evidence="1">Cell outer membrane</location>
        <topology evidence="1">Multi-pass membrane protein</topology>
    </subcellularLocation>
</comment>
<keyword evidence="5" id="KW-0812">Transmembrane</keyword>
<keyword evidence="8" id="KW-0626">Porin</keyword>
<evidence type="ECO:0000259" key="12">
    <source>
        <dbReference type="Pfam" id="PF13609"/>
    </source>
</evidence>
<dbReference type="EMBL" id="CP040078">
    <property type="protein sequence ID" value="QCP54829.1"/>
    <property type="molecule type" value="Genomic_DNA"/>
</dbReference>
<dbReference type="OrthoDB" id="8982743at2"/>
<dbReference type="GO" id="GO:0006811">
    <property type="term" value="P:monoatomic ion transport"/>
    <property type="evidence" value="ECO:0007669"/>
    <property type="project" value="UniProtKB-KW"/>
</dbReference>
<keyword evidence="10" id="KW-0998">Cell outer membrane</keyword>
<evidence type="ECO:0000256" key="4">
    <source>
        <dbReference type="ARBA" id="ARBA00022452"/>
    </source>
</evidence>
<feature type="domain" description="Porin" evidence="12">
    <location>
        <begin position="7"/>
        <end position="350"/>
    </location>
</feature>
<gene>
    <name evidence="13" type="ORF">FAZ95_25660</name>
</gene>
<organism evidence="13 14">
    <name type="scientific">Trinickia violacea</name>
    <dbReference type="NCBI Taxonomy" id="2571746"/>
    <lineage>
        <taxon>Bacteria</taxon>
        <taxon>Pseudomonadati</taxon>
        <taxon>Pseudomonadota</taxon>
        <taxon>Betaproteobacteria</taxon>
        <taxon>Burkholderiales</taxon>
        <taxon>Burkholderiaceae</taxon>
        <taxon>Trinickia</taxon>
    </lineage>
</organism>
<evidence type="ECO:0000256" key="2">
    <source>
        <dbReference type="ARBA" id="ARBA00011233"/>
    </source>
</evidence>
<accession>A0A4P8J6W7</accession>
<dbReference type="InterPro" id="IPR023614">
    <property type="entry name" value="Porin_dom_sf"/>
</dbReference>
<evidence type="ECO:0000256" key="6">
    <source>
        <dbReference type="ARBA" id="ARBA00022729"/>
    </source>
</evidence>
<keyword evidence="7" id="KW-0406">Ion transport</keyword>
<evidence type="ECO:0000256" key="5">
    <source>
        <dbReference type="ARBA" id="ARBA00022692"/>
    </source>
</evidence>
<dbReference type="PANTHER" id="PTHR34501:SF9">
    <property type="entry name" value="MAJOR OUTER MEMBRANE PROTEIN P.IA"/>
    <property type="match status" value="1"/>
</dbReference>
<evidence type="ECO:0000256" key="7">
    <source>
        <dbReference type="ARBA" id="ARBA00023065"/>
    </source>
</evidence>
<dbReference type="Pfam" id="PF13609">
    <property type="entry name" value="Porin_4"/>
    <property type="match status" value="1"/>
</dbReference>
<dbReference type="GO" id="GO:0015288">
    <property type="term" value="F:porin activity"/>
    <property type="evidence" value="ECO:0007669"/>
    <property type="project" value="UniProtKB-KW"/>
</dbReference>
<evidence type="ECO:0000256" key="1">
    <source>
        <dbReference type="ARBA" id="ARBA00004571"/>
    </source>
</evidence>
<keyword evidence="9" id="KW-0472">Membrane</keyword>
<reference evidence="13 14" key="1">
    <citation type="submission" date="2019-05" db="EMBL/GenBank/DDBJ databases">
        <title>Burkholderia sp. DHOD12, isolated from subtropical forest soil.</title>
        <authorList>
            <person name="Gao Z.-H."/>
            <person name="Qiu L.-H."/>
        </authorList>
    </citation>
    <scope>NUCLEOTIDE SEQUENCE [LARGE SCALE GENOMIC DNA]</scope>
    <source>
        <strain evidence="13 14">DHOD12</strain>
    </source>
</reference>
<dbReference type="GO" id="GO:0009279">
    <property type="term" value="C:cell outer membrane"/>
    <property type="evidence" value="ECO:0007669"/>
    <property type="project" value="UniProtKB-SubCell"/>
</dbReference>
<dbReference type="RefSeq" id="WP_137337587.1">
    <property type="nucleotide sequence ID" value="NZ_CP040078.1"/>
</dbReference>
<feature type="chain" id="PRO_5020901389" evidence="11">
    <location>
        <begin position="21"/>
        <end position="384"/>
    </location>
</feature>
<comment type="subunit">
    <text evidence="2">Homotrimer.</text>
</comment>
<dbReference type="KEGG" id="tvl:FAZ95_25660"/>
<protein>
    <submittedName>
        <fullName evidence="13">Porin</fullName>
    </submittedName>
</protein>
<keyword evidence="6 11" id="KW-0732">Signal</keyword>
<dbReference type="InterPro" id="IPR050298">
    <property type="entry name" value="Gram-neg_bact_OMP"/>
</dbReference>
<dbReference type="PANTHER" id="PTHR34501">
    <property type="entry name" value="PROTEIN YDDL-RELATED"/>
    <property type="match status" value="1"/>
</dbReference>
<proteinExistence type="predicted"/>
<evidence type="ECO:0000256" key="10">
    <source>
        <dbReference type="ARBA" id="ARBA00023237"/>
    </source>
</evidence>
<dbReference type="SUPFAM" id="SSF56935">
    <property type="entry name" value="Porins"/>
    <property type="match status" value="1"/>
</dbReference>
<evidence type="ECO:0000313" key="13">
    <source>
        <dbReference type="EMBL" id="QCP54829.1"/>
    </source>
</evidence>
<name>A0A4P8J6W7_9BURK</name>
<dbReference type="CDD" id="cd00342">
    <property type="entry name" value="gram_neg_porins"/>
    <property type="match status" value="1"/>
</dbReference>
<dbReference type="Proteomes" id="UP000298656">
    <property type="component" value="Chromosome 2"/>
</dbReference>
<dbReference type="InterPro" id="IPR002299">
    <property type="entry name" value="Porin_Neis"/>
</dbReference>
<evidence type="ECO:0000256" key="8">
    <source>
        <dbReference type="ARBA" id="ARBA00023114"/>
    </source>
</evidence>
<evidence type="ECO:0000313" key="14">
    <source>
        <dbReference type="Proteomes" id="UP000298656"/>
    </source>
</evidence>
<keyword evidence="14" id="KW-1185">Reference proteome</keyword>
<keyword evidence="3" id="KW-0813">Transport</keyword>
<evidence type="ECO:0000256" key="3">
    <source>
        <dbReference type="ARBA" id="ARBA00022448"/>
    </source>
</evidence>
<sequence length="384" mass="40209">MKKSLIAAAVVASFTCTARAQNSVTLYGLIDVGMAYANNIGGHKQYSMTVGNLSGDRWGLRGAEDLGGGLKTLFVIENGFSVANGKLAQGGDEFGRQSYLGISSSNIGTFTFGRQYDSLTDFTYMFVAAQMWGGYASAHPGDVDNQDGSNHVNNAIKFSSLSYGGFKFGGLYSFGGVAGKFNQNQIWSVGANYNWGPLTLGAGFVNAQDPNFSYFGNTAASSTTGSNMTASPVYSGYASAKTQQIFAAGASYVVGSATFAVDYSNTQFKGIGTLPGLPATGAGGDAKFHDIEVNVGYQLTPTLHLGVAYNYLKGYGVNGATYNQGTIGADYFLSKRTDLYAVTAYQHASGTDSTGGKAVASLTGLTASKTQSQVQVVIGIRHRF</sequence>
<dbReference type="Gene3D" id="2.40.160.10">
    <property type="entry name" value="Porin"/>
    <property type="match status" value="1"/>
</dbReference>
<dbReference type="PRINTS" id="PR00184">
    <property type="entry name" value="NEISSPPORIN"/>
</dbReference>
<evidence type="ECO:0000256" key="9">
    <source>
        <dbReference type="ARBA" id="ARBA00023136"/>
    </source>
</evidence>
<keyword evidence="4" id="KW-1134">Transmembrane beta strand</keyword>
<dbReference type="InterPro" id="IPR033900">
    <property type="entry name" value="Gram_neg_porin_domain"/>
</dbReference>
<feature type="signal peptide" evidence="11">
    <location>
        <begin position="1"/>
        <end position="20"/>
    </location>
</feature>